<keyword evidence="3" id="KW-1185">Reference proteome</keyword>
<proteinExistence type="predicted"/>
<dbReference type="AlphaFoldDB" id="A0A2T5ML07"/>
<protein>
    <submittedName>
        <fullName evidence="2">Type IV pilus modification protein PilV</fullName>
    </submittedName>
</protein>
<dbReference type="OrthoDB" id="5298127at2"/>
<keyword evidence="1" id="KW-0472">Membrane</keyword>
<accession>A0A2T5ML07</accession>
<evidence type="ECO:0000256" key="1">
    <source>
        <dbReference type="SAM" id="Phobius"/>
    </source>
</evidence>
<feature type="transmembrane region" description="Helical" evidence="1">
    <location>
        <begin position="23"/>
        <end position="46"/>
    </location>
</feature>
<dbReference type="Pfam" id="PF07963">
    <property type="entry name" value="N_methyl"/>
    <property type="match status" value="1"/>
</dbReference>
<comment type="caution">
    <text evidence="2">The sequence shown here is derived from an EMBL/GenBank/DDBJ whole genome shotgun (WGS) entry which is preliminary data.</text>
</comment>
<gene>
    <name evidence="2" type="primary">pilV</name>
    <name evidence="2" type="ORF">CJD38_03900</name>
</gene>
<name>A0A2T5ML07_9GAMM</name>
<dbReference type="Proteomes" id="UP000244248">
    <property type="component" value="Unassembled WGS sequence"/>
</dbReference>
<evidence type="ECO:0000313" key="3">
    <source>
        <dbReference type="Proteomes" id="UP000244248"/>
    </source>
</evidence>
<dbReference type="InterPro" id="IPR013362">
    <property type="entry name" value="Pilus_4_PilV"/>
</dbReference>
<reference evidence="2 3" key="1">
    <citation type="submission" date="2018-04" db="EMBL/GenBank/DDBJ databases">
        <title>Novel species isolated from glacier.</title>
        <authorList>
            <person name="Liu Q."/>
            <person name="Xin Y.-H."/>
        </authorList>
    </citation>
    <scope>NUCLEOTIDE SEQUENCE [LARGE SCALE GENOMIC DNA]</scope>
    <source>
        <strain evidence="2 3">GT1R17</strain>
    </source>
</reference>
<dbReference type="NCBIfam" id="TIGR02532">
    <property type="entry name" value="IV_pilin_GFxxxE"/>
    <property type="match status" value="1"/>
</dbReference>
<dbReference type="InterPro" id="IPR012902">
    <property type="entry name" value="N_methyl_site"/>
</dbReference>
<dbReference type="RefSeq" id="WP_107938962.1">
    <property type="nucleotide sequence ID" value="NZ_QANS01000001.1"/>
</dbReference>
<evidence type="ECO:0000313" key="2">
    <source>
        <dbReference type="EMBL" id="PTU33255.1"/>
    </source>
</evidence>
<dbReference type="EMBL" id="QANS01000001">
    <property type="protein sequence ID" value="PTU33255.1"/>
    <property type="molecule type" value="Genomic_DNA"/>
</dbReference>
<sequence length="166" mass="17526">MNLHPANSSKSYRVRTFQRAQRGVGLIEVLIAVLVLSIGILGLAALQTRALSDNGSSMSRSAATAATYSIIEALRLDRTVALAGTYNGTVTTNACPATGPTLKEFQLNNWCSKQLGNFLGKISTTKGIVDCNPAGLCTVTIQFDDSKATGATINDTQFQLVTQASI</sequence>
<keyword evidence="1" id="KW-0812">Transmembrane</keyword>
<dbReference type="NCBIfam" id="TIGR02523">
    <property type="entry name" value="type_IV_pilV"/>
    <property type="match status" value="1"/>
</dbReference>
<keyword evidence="1" id="KW-1133">Transmembrane helix</keyword>
<organism evidence="2 3">
    <name type="scientific">Stenotrophobium rhamnosiphilum</name>
    <dbReference type="NCBI Taxonomy" id="2029166"/>
    <lineage>
        <taxon>Bacteria</taxon>
        <taxon>Pseudomonadati</taxon>
        <taxon>Pseudomonadota</taxon>
        <taxon>Gammaproteobacteria</taxon>
        <taxon>Nevskiales</taxon>
        <taxon>Nevskiaceae</taxon>
        <taxon>Stenotrophobium</taxon>
    </lineage>
</organism>